<comment type="caution">
    <text evidence="1">The sequence shown here is derived from an EMBL/GenBank/DDBJ whole genome shotgun (WGS) entry which is preliminary data.</text>
</comment>
<dbReference type="Proteomes" id="UP000789920">
    <property type="component" value="Unassembled WGS sequence"/>
</dbReference>
<reference evidence="1" key="1">
    <citation type="submission" date="2021-06" db="EMBL/GenBank/DDBJ databases">
        <authorList>
            <person name="Kallberg Y."/>
            <person name="Tangrot J."/>
            <person name="Rosling A."/>
        </authorList>
    </citation>
    <scope>NUCLEOTIDE SEQUENCE</scope>
    <source>
        <strain evidence="1">MA461A</strain>
    </source>
</reference>
<feature type="non-terminal residue" evidence="1">
    <location>
        <position position="1"/>
    </location>
</feature>
<dbReference type="EMBL" id="CAJVQC010105368">
    <property type="protein sequence ID" value="CAG8833023.1"/>
    <property type="molecule type" value="Genomic_DNA"/>
</dbReference>
<proteinExistence type="predicted"/>
<keyword evidence="2" id="KW-1185">Reference proteome</keyword>
<protein>
    <submittedName>
        <fullName evidence="1">33234_t:CDS:1</fullName>
    </submittedName>
</protein>
<evidence type="ECO:0000313" key="1">
    <source>
        <dbReference type="EMBL" id="CAG8833023.1"/>
    </source>
</evidence>
<evidence type="ECO:0000313" key="2">
    <source>
        <dbReference type="Proteomes" id="UP000789920"/>
    </source>
</evidence>
<name>A0ACA9SBR9_9GLOM</name>
<sequence length="292" mass="33982">AKELFTTSLGFTTDIIHKEMYIFADRKGRQLALRPEGTASVVRLVCQNKLIKESYPLKLYYWANMFRYERPQQGRYREFWQLGVELINAEGIIADYQALKLTADIFRGLGIKGFGFKLNYLGNNETKERYKKKLKDFIKKTVPNLCADCQRRNETNPLRILDCSLCKNKYQYPSYKDAWSEKDNNYINELNGILDKFNLPYQYDYHLVRGLDYYTGLIFEIDLGTEKAILGGGRYDNLYQEIGGVDVPALGFAIGIERLAEYLEEKKILKTEQAVDIFFLAMTTEAYPDILF</sequence>
<organism evidence="1 2">
    <name type="scientific">Racocetra persica</name>
    <dbReference type="NCBI Taxonomy" id="160502"/>
    <lineage>
        <taxon>Eukaryota</taxon>
        <taxon>Fungi</taxon>
        <taxon>Fungi incertae sedis</taxon>
        <taxon>Mucoromycota</taxon>
        <taxon>Glomeromycotina</taxon>
        <taxon>Glomeromycetes</taxon>
        <taxon>Diversisporales</taxon>
        <taxon>Gigasporaceae</taxon>
        <taxon>Racocetra</taxon>
    </lineage>
</organism>
<accession>A0ACA9SBR9</accession>
<gene>
    <name evidence="1" type="ORF">RPERSI_LOCUS28676</name>
</gene>